<dbReference type="GO" id="GO:0016705">
    <property type="term" value="F:oxidoreductase activity, acting on paired donors, with incorporation or reduction of molecular oxygen"/>
    <property type="evidence" value="ECO:0007669"/>
    <property type="project" value="InterPro"/>
</dbReference>
<evidence type="ECO:0000313" key="11">
    <source>
        <dbReference type="Proteomes" id="UP000249789"/>
    </source>
</evidence>
<evidence type="ECO:0000256" key="6">
    <source>
        <dbReference type="ARBA" id="ARBA00023004"/>
    </source>
</evidence>
<comment type="cofactor">
    <cofactor evidence="1 8">
        <name>heme</name>
        <dbReference type="ChEBI" id="CHEBI:30413"/>
    </cofactor>
</comment>
<dbReference type="RefSeq" id="XP_040801238.1">
    <property type="nucleotide sequence ID" value="XM_040949333.1"/>
</dbReference>
<dbReference type="GO" id="GO:0005506">
    <property type="term" value="F:iron ion binding"/>
    <property type="evidence" value="ECO:0007669"/>
    <property type="project" value="InterPro"/>
</dbReference>
<comment type="similarity">
    <text evidence="2 9">Belongs to the cytochrome P450 family.</text>
</comment>
<protein>
    <submittedName>
        <fullName evidence="10">Cytochrome P450</fullName>
    </submittedName>
</protein>
<sequence length="527" mass="60065">MFRENIGLIFLTALPAVLLSYFLSVALPSLRLRWKTSQFPVINKKKGEWSDANAVKRCAHNAQAILQEGYEKVGSQLVQGFPNQIIDQQRQYNGPFQLIGSFGRRIVLPPEMGEHVKTDPRFTASEVVRQTMAGSLPGFEGLLPVMEAGAPNVFIQMIRSKLTSNLGKFTQNLAEETQEAFDERWGTSTEWHEVDLLASLRDIVTQVSTRIFLGPELCKNKEWLDNTQAYTDNVFKAVRSIRRFPAWSRPYVQWFLSDCAKIRRQVKRAEEIIEPVIAKRIEEIALAQKGLAEMPNDAITWMHEVATGKGKEYHGAHIQLSLSMASVHTTSDLFSNILLQLCRHPEWIEPLLQEAQSVRTDGAWEKTSLYRMKLADSVMKETQRIKPLGVLLSHRHVSDDVVLPDGTLIPKGAIVATNMSRMWDPEYYPNPEEWQPDRYLKLREEPGKEHSSQFVTTTMESLGFGIGSHACPGRFFASSKIKLLLNHVLQNYEFERVDTEKDATPWFVEYVTNPKAKLRVRRKKVAA</sequence>
<proteinExistence type="inferred from homology"/>
<keyword evidence="11" id="KW-1185">Reference proteome</keyword>
<evidence type="ECO:0000313" key="10">
    <source>
        <dbReference type="EMBL" id="RAK77228.1"/>
    </source>
</evidence>
<dbReference type="Gene3D" id="1.10.630.10">
    <property type="entry name" value="Cytochrome P450"/>
    <property type="match status" value="1"/>
</dbReference>
<keyword evidence="7 9" id="KW-0503">Monooxygenase</keyword>
<keyword evidence="3 8" id="KW-0349">Heme</keyword>
<keyword evidence="4 8" id="KW-0479">Metal-binding</keyword>
<dbReference type="VEuPathDB" id="FungiDB:BO72DRAFT_509468"/>
<evidence type="ECO:0000256" key="2">
    <source>
        <dbReference type="ARBA" id="ARBA00010617"/>
    </source>
</evidence>
<dbReference type="OrthoDB" id="1844152at2759"/>
<dbReference type="Proteomes" id="UP000249789">
    <property type="component" value="Unassembled WGS sequence"/>
</dbReference>
<dbReference type="SUPFAM" id="SSF48264">
    <property type="entry name" value="Cytochrome P450"/>
    <property type="match status" value="1"/>
</dbReference>
<dbReference type="EMBL" id="KZ824643">
    <property type="protein sequence ID" value="RAK77228.1"/>
    <property type="molecule type" value="Genomic_DNA"/>
</dbReference>
<evidence type="ECO:0000256" key="7">
    <source>
        <dbReference type="ARBA" id="ARBA00023033"/>
    </source>
</evidence>
<dbReference type="PANTHER" id="PTHR46206:SF2">
    <property type="entry name" value="CYTOCHROME P450 MONOOXYGENASE AUSG-RELATED"/>
    <property type="match status" value="1"/>
</dbReference>
<gene>
    <name evidence="10" type="ORF">BO72DRAFT_509468</name>
</gene>
<dbReference type="InterPro" id="IPR036396">
    <property type="entry name" value="Cyt_P450_sf"/>
</dbReference>
<dbReference type="PROSITE" id="PS00086">
    <property type="entry name" value="CYTOCHROME_P450"/>
    <property type="match status" value="1"/>
</dbReference>
<organism evidence="10 11">
    <name type="scientific">Aspergillus fijiensis CBS 313.89</name>
    <dbReference type="NCBI Taxonomy" id="1448319"/>
    <lineage>
        <taxon>Eukaryota</taxon>
        <taxon>Fungi</taxon>
        <taxon>Dikarya</taxon>
        <taxon>Ascomycota</taxon>
        <taxon>Pezizomycotina</taxon>
        <taxon>Eurotiomycetes</taxon>
        <taxon>Eurotiomycetidae</taxon>
        <taxon>Eurotiales</taxon>
        <taxon>Aspergillaceae</taxon>
        <taxon>Aspergillus</taxon>
    </lineage>
</organism>
<dbReference type="PANTHER" id="PTHR46206">
    <property type="entry name" value="CYTOCHROME P450"/>
    <property type="match status" value="1"/>
</dbReference>
<dbReference type="InterPro" id="IPR017972">
    <property type="entry name" value="Cyt_P450_CS"/>
</dbReference>
<keyword evidence="6 8" id="KW-0408">Iron</keyword>
<evidence type="ECO:0000256" key="1">
    <source>
        <dbReference type="ARBA" id="ARBA00001971"/>
    </source>
</evidence>
<dbReference type="GeneID" id="63866666"/>
<dbReference type="GO" id="GO:0019748">
    <property type="term" value="P:secondary metabolic process"/>
    <property type="evidence" value="ECO:0007669"/>
    <property type="project" value="UniProtKB-ARBA"/>
</dbReference>
<reference evidence="10 11" key="1">
    <citation type="submission" date="2018-02" db="EMBL/GenBank/DDBJ databases">
        <title>The genomes of Aspergillus section Nigri reveals drivers in fungal speciation.</title>
        <authorList>
            <consortium name="DOE Joint Genome Institute"/>
            <person name="Vesth T.C."/>
            <person name="Nybo J."/>
            <person name="Theobald S."/>
            <person name="Brandl J."/>
            <person name="Frisvad J.C."/>
            <person name="Nielsen K.F."/>
            <person name="Lyhne E.K."/>
            <person name="Kogle M.E."/>
            <person name="Kuo A."/>
            <person name="Riley R."/>
            <person name="Clum A."/>
            <person name="Nolan M."/>
            <person name="Lipzen A."/>
            <person name="Salamov A."/>
            <person name="Henrissat B."/>
            <person name="Wiebenga A."/>
            <person name="De vries R.P."/>
            <person name="Grigoriev I.V."/>
            <person name="Mortensen U.H."/>
            <person name="Andersen M.R."/>
            <person name="Baker S.E."/>
        </authorList>
    </citation>
    <scope>NUCLEOTIDE SEQUENCE [LARGE SCALE GENOMIC DNA]</scope>
    <source>
        <strain evidence="10 11">CBS 313.89</strain>
    </source>
</reference>
<evidence type="ECO:0000256" key="4">
    <source>
        <dbReference type="ARBA" id="ARBA00022723"/>
    </source>
</evidence>
<dbReference type="PRINTS" id="PR00465">
    <property type="entry name" value="EP450IV"/>
</dbReference>
<dbReference type="GO" id="GO:0004497">
    <property type="term" value="F:monooxygenase activity"/>
    <property type="evidence" value="ECO:0007669"/>
    <property type="project" value="UniProtKB-KW"/>
</dbReference>
<feature type="binding site" description="axial binding residue" evidence="8">
    <location>
        <position position="471"/>
    </location>
    <ligand>
        <name>heme</name>
        <dbReference type="ChEBI" id="CHEBI:30413"/>
    </ligand>
    <ligandPart>
        <name>Fe</name>
        <dbReference type="ChEBI" id="CHEBI:18248"/>
    </ligandPart>
</feature>
<evidence type="ECO:0000256" key="8">
    <source>
        <dbReference type="PIRSR" id="PIRSR602403-1"/>
    </source>
</evidence>
<dbReference type="Pfam" id="PF00067">
    <property type="entry name" value="p450"/>
    <property type="match status" value="1"/>
</dbReference>
<keyword evidence="5 9" id="KW-0560">Oxidoreductase</keyword>
<evidence type="ECO:0000256" key="9">
    <source>
        <dbReference type="RuleBase" id="RU000461"/>
    </source>
</evidence>
<evidence type="ECO:0000256" key="5">
    <source>
        <dbReference type="ARBA" id="ARBA00023002"/>
    </source>
</evidence>
<dbReference type="InterPro" id="IPR001128">
    <property type="entry name" value="Cyt_P450"/>
</dbReference>
<dbReference type="InterPro" id="IPR002403">
    <property type="entry name" value="Cyt_P450_E_grp-IV"/>
</dbReference>
<name>A0A8G1RS08_9EURO</name>
<evidence type="ECO:0000256" key="3">
    <source>
        <dbReference type="ARBA" id="ARBA00022617"/>
    </source>
</evidence>
<dbReference type="AlphaFoldDB" id="A0A8G1RS08"/>
<dbReference type="CDD" id="cd11041">
    <property type="entry name" value="CYP503A1-like"/>
    <property type="match status" value="1"/>
</dbReference>
<accession>A0A8G1RS08</accession>
<dbReference type="GO" id="GO:0020037">
    <property type="term" value="F:heme binding"/>
    <property type="evidence" value="ECO:0007669"/>
    <property type="project" value="InterPro"/>
</dbReference>